<evidence type="ECO:0000313" key="1">
    <source>
        <dbReference type="EMBL" id="CAH0542942.1"/>
    </source>
</evidence>
<reference evidence="1" key="1">
    <citation type="submission" date="2021-11" db="EMBL/GenBank/DDBJ databases">
        <authorList>
            <person name="Rodrigo-Torres L."/>
            <person name="Arahal R. D."/>
            <person name="Lucena T."/>
        </authorList>
    </citation>
    <scope>NUCLEOTIDE SEQUENCE</scope>
    <source>
        <strain evidence="1">CECT 7928</strain>
    </source>
</reference>
<keyword evidence="2" id="KW-1185">Reference proteome</keyword>
<evidence type="ECO:0008006" key="3">
    <source>
        <dbReference type="Google" id="ProtNLM"/>
    </source>
</evidence>
<dbReference type="Proteomes" id="UP000838748">
    <property type="component" value="Unassembled WGS sequence"/>
</dbReference>
<dbReference type="EMBL" id="CAKLDM010000003">
    <property type="protein sequence ID" value="CAH0542942.1"/>
    <property type="molecule type" value="Genomic_DNA"/>
</dbReference>
<organism evidence="1 2">
    <name type="scientific">Vibrio marisflavi CECT 7928</name>
    <dbReference type="NCBI Taxonomy" id="634439"/>
    <lineage>
        <taxon>Bacteria</taxon>
        <taxon>Pseudomonadati</taxon>
        <taxon>Pseudomonadota</taxon>
        <taxon>Gammaproteobacteria</taxon>
        <taxon>Vibrionales</taxon>
        <taxon>Vibrionaceae</taxon>
        <taxon>Vibrio</taxon>
    </lineage>
</organism>
<name>A0ABN8E9Q3_9VIBR</name>
<gene>
    <name evidence="1" type="ORF">VMF7928_04320</name>
</gene>
<comment type="caution">
    <text evidence="1">The sequence shown here is derived from an EMBL/GenBank/DDBJ whole genome shotgun (WGS) entry which is preliminary data.</text>
</comment>
<proteinExistence type="predicted"/>
<sequence length="160" mass="17365">MMPILVAAVILLVLGVAMKAGGFSISGAPRGVRANNPLNIESNASNNWVGKVSPSVDSRFETFRAPEYGFRAGAILLRDSYQGRYGLETIEEIIYKFAPSHENDSDNYASFVASQLGINANEPINLSSDATLAKMLHAMSVMEVGRYYSLEQAQEGVRMA</sequence>
<accession>A0ABN8E9Q3</accession>
<evidence type="ECO:0000313" key="2">
    <source>
        <dbReference type="Proteomes" id="UP000838748"/>
    </source>
</evidence>
<protein>
    <recommendedName>
        <fullName evidence="3">Phage structural protein</fullName>
    </recommendedName>
</protein>